<sequence length="57" mass="6694">MTVRIPTTTRLRPRPNGHLSLCDGNGDERFARNANRQQVRQSPTRQYRDLRCQALRD</sequence>
<feature type="compositionally biased region" description="Polar residues" evidence="1">
    <location>
        <begin position="34"/>
        <end position="45"/>
    </location>
</feature>
<dbReference type="EMBL" id="BTGU01000020">
    <property type="protein sequence ID" value="GMN45233.1"/>
    <property type="molecule type" value="Genomic_DNA"/>
</dbReference>
<name>A0AA88D442_FICCA</name>
<evidence type="ECO:0000313" key="2">
    <source>
        <dbReference type="EMBL" id="GMN45233.1"/>
    </source>
</evidence>
<feature type="compositionally biased region" description="Low complexity" evidence="1">
    <location>
        <begin position="1"/>
        <end position="10"/>
    </location>
</feature>
<keyword evidence="3" id="KW-1185">Reference proteome</keyword>
<accession>A0AA88D442</accession>
<dbReference type="Proteomes" id="UP001187192">
    <property type="component" value="Unassembled WGS sequence"/>
</dbReference>
<gene>
    <name evidence="2" type="ORF">TIFTF001_014430</name>
</gene>
<evidence type="ECO:0000256" key="1">
    <source>
        <dbReference type="SAM" id="MobiDB-lite"/>
    </source>
</evidence>
<feature type="compositionally biased region" description="Basic and acidic residues" evidence="1">
    <location>
        <begin position="46"/>
        <end position="57"/>
    </location>
</feature>
<protein>
    <submittedName>
        <fullName evidence="2">Uncharacterized protein</fullName>
    </submittedName>
</protein>
<feature type="region of interest" description="Disordered" evidence="1">
    <location>
        <begin position="1"/>
        <end position="57"/>
    </location>
</feature>
<reference evidence="2" key="1">
    <citation type="submission" date="2023-07" db="EMBL/GenBank/DDBJ databases">
        <title>draft genome sequence of fig (Ficus carica).</title>
        <authorList>
            <person name="Takahashi T."/>
            <person name="Nishimura K."/>
        </authorList>
    </citation>
    <scope>NUCLEOTIDE SEQUENCE</scope>
</reference>
<organism evidence="2 3">
    <name type="scientific">Ficus carica</name>
    <name type="common">Common fig</name>
    <dbReference type="NCBI Taxonomy" id="3494"/>
    <lineage>
        <taxon>Eukaryota</taxon>
        <taxon>Viridiplantae</taxon>
        <taxon>Streptophyta</taxon>
        <taxon>Embryophyta</taxon>
        <taxon>Tracheophyta</taxon>
        <taxon>Spermatophyta</taxon>
        <taxon>Magnoliopsida</taxon>
        <taxon>eudicotyledons</taxon>
        <taxon>Gunneridae</taxon>
        <taxon>Pentapetalae</taxon>
        <taxon>rosids</taxon>
        <taxon>fabids</taxon>
        <taxon>Rosales</taxon>
        <taxon>Moraceae</taxon>
        <taxon>Ficeae</taxon>
        <taxon>Ficus</taxon>
    </lineage>
</organism>
<comment type="caution">
    <text evidence="2">The sequence shown here is derived from an EMBL/GenBank/DDBJ whole genome shotgun (WGS) entry which is preliminary data.</text>
</comment>
<proteinExistence type="predicted"/>
<evidence type="ECO:0000313" key="3">
    <source>
        <dbReference type="Proteomes" id="UP001187192"/>
    </source>
</evidence>
<dbReference type="AlphaFoldDB" id="A0AA88D442"/>